<accession>A0ACC0VDK7</accession>
<organism evidence="1 2">
    <name type="scientific">Trichothecium roseum</name>
    <dbReference type="NCBI Taxonomy" id="47278"/>
    <lineage>
        <taxon>Eukaryota</taxon>
        <taxon>Fungi</taxon>
        <taxon>Dikarya</taxon>
        <taxon>Ascomycota</taxon>
        <taxon>Pezizomycotina</taxon>
        <taxon>Sordariomycetes</taxon>
        <taxon>Hypocreomycetidae</taxon>
        <taxon>Hypocreales</taxon>
        <taxon>Hypocreales incertae sedis</taxon>
        <taxon>Trichothecium</taxon>
    </lineage>
</organism>
<sequence length="563" mass="63235">MGSHSEFYLSNVEEDHRDAGRPSPSVDDDDEYAPVAIRLSSPAPTAGSSSEPSLPLLPRLETPPPHVRKRSHLQVAQLSSSSAYNSSDPAFFTSEDDEEVDNYTEGQRKKRYTPGTWFQRHSTSSDPQETPRPPKQSKRTFSRQKDSGVWMDGDPVDDGFVMPDLPAKTKLLQLDRTPVKQLSRAEHEVESRIQYCMDVSNETIDLMGIGLEHLSNETIDTLSQFAFEPLMAKDVFFEHREPQLKLYLGRNSLTRVPGATFDLAFLTDLSLRGNELTEIPPAIAKLQNLRSLNISQNQLQHLPSAALHLVRAYSRLENLVLHPNPFIRPLVIACSNFPNIERPNHNVPPHLIPKWMTKHIARSPVQASSSTGHILSKFRLGQHKRVLPIFPYVKDHSPAEGGCALNKVPSLIEATLRAAYRSERLSELREHMPEDVGYLAGLLDQTEKQKFAGGQYCSSCGTHIIVPVLEWLEWRALQYLSNGPRDARAYKPLSELENENPVPFLHKACSWACGPSTDDTLPGAKQVWVFADGTYKEMRELNDDYGGPPVGRVVHWNNSYNDA</sequence>
<comment type="caution">
    <text evidence="1">The sequence shown here is derived from an EMBL/GenBank/DDBJ whole genome shotgun (WGS) entry which is preliminary data.</text>
</comment>
<reference evidence="1" key="1">
    <citation type="submission" date="2022-10" db="EMBL/GenBank/DDBJ databases">
        <title>Complete Genome of Trichothecium roseum strain YXFP-22015, a Plant Pathogen Isolated from Citrus.</title>
        <authorList>
            <person name="Wang Y."/>
            <person name="Zhu L."/>
        </authorList>
    </citation>
    <scope>NUCLEOTIDE SEQUENCE</scope>
    <source>
        <strain evidence="1">YXFP-22015</strain>
    </source>
</reference>
<dbReference type="EMBL" id="CM047940">
    <property type="protein sequence ID" value="KAI9903548.1"/>
    <property type="molecule type" value="Genomic_DNA"/>
</dbReference>
<evidence type="ECO:0000313" key="1">
    <source>
        <dbReference type="EMBL" id="KAI9903548.1"/>
    </source>
</evidence>
<gene>
    <name evidence="1" type="ORF">N3K66_000077</name>
</gene>
<evidence type="ECO:0000313" key="2">
    <source>
        <dbReference type="Proteomes" id="UP001163324"/>
    </source>
</evidence>
<proteinExistence type="predicted"/>
<dbReference type="Proteomes" id="UP001163324">
    <property type="component" value="Chromosome 1"/>
</dbReference>
<name>A0ACC0VDK7_9HYPO</name>
<keyword evidence="2" id="KW-1185">Reference proteome</keyword>
<protein>
    <submittedName>
        <fullName evidence="1">Uncharacterized protein</fullName>
    </submittedName>
</protein>